<dbReference type="EMBL" id="CP038462">
    <property type="protein sequence ID" value="QCC77495.1"/>
    <property type="molecule type" value="Genomic_DNA"/>
</dbReference>
<organism evidence="1 2">
    <name type="scientific">Nocardioides daphniae</name>
    <dbReference type="NCBI Taxonomy" id="402297"/>
    <lineage>
        <taxon>Bacteria</taxon>
        <taxon>Bacillati</taxon>
        <taxon>Actinomycetota</taxon>
        <taxon>Actinomycetes</taxon>
        <taxon>Propionibacteriales</taxon>
        <taxon>Nocardioidaceae</taxon>
        <taxon>Nocardioides</taxon>
    </lineage>
</organism>
<accession>A0A4P7UDP8</accession>
<dbReference type="Proteomes" id="UP000297025">
    <property type="component" value="Chromosome"/>
</dbReference>
<name>A0A4P7UDP8_9ACTN</name>
<proteinExistence type="predicted"/>
<dbReference type="KEGG" id="ndp:E2C04_10485"/>
<sequence>MNDFRSERMPSAEGQGMARAAWDAYAKAVNTVITKPLIERTPVGDGLRSISANSVADLLGFWLVWQLHGGFEGLLSLGMSRSSIFRKVAAFRKVFKQHPDEFTLPGVSIDVAEYLTQSQEED</sequence>
<gene>
    <name evidence="1" type="ORF">E2C04_10485</name>
</gene>
<evidence type="ECO:0000313" key="1">
    <source>
        <dbReference type="EMBL" id="QCC77495.1"/>
    </source>
</evidence>
<dbReference type="OrthoDB" id="5119434at2"/>
<reference evidence="1 2" key="1">
    <citation type="journal article" date="2008" name="Int. J. Syst. Evol. Microbiol.">
        <title>Nocardioides daphniae sp. nov., isolated from Daphnia cucullata (Crustacea: Cladocera).</title>
        <authorList>
            <person name="Toth E.M."/>
            <person name="Keki Z."/>
            <person name="Homonnay Z.G."/>
            <person name="Borsodi A.K."/>
            <person name="Marialigeti K."/>
            <person name="Schumann P."/>
        </authorList>
    </citation>
    <scope>NUCLEOTIDE SEQUENCE [LARGE SCALE GENOMIC DNA]</scope>
    <source>
        <strain evidence="1 2">JCM 16608</strain>
    </source>
</reference>
<dbReference type="RefSeq" id="WP_135832540.1">
    <property type="nucleotide sequence ID" value="NZ_BMCK01000006.1"/>
</dbReference>
<evidence type="ECO:0000313" key="2">
    <source>
        <dbReference type="Proteomes" id="UP000297025"/>
    </source>
</evidence>
<dbReference type="AlphaFoldDB" id="A0A4P7UDP8"/>
<protein>
    <submittedName>
        <fullName evidence="1">Uncharacterized protein</fullName>
    </submittedName>
</protein>